<comment type="cofactor">
    <cofactor evidence="1">
        <name>Mg(2+)</name>
        <dbReference type="ChEBI" id="CHEBI:18420"/>
    </cofactor>
</comment>
<dbReference type="InterPro" id="IPR036279">
    <property type="entry name" value="5-3_exonuclease_C_sf"/>
</dbReference>
<feature type="domain" description="XPG-I" evidence="14">
    <location>
        <begin position="881"/>
        <end position="950"/>
    </location>
</feature>
<evidence type="ECO:0000256" key="4">
    <source>
        <dbReference type="ARBA" id="ARBA00022722"/>
    </source>
</evidence>
<feature type="compositionally biased region" description="Polar residues" evidence="13">
    <location>
        <begin position="753"/>
        <end position="782"/>
    </location>
</feature>
<dbReference type="Pfam" id="PF00752">
    <property type="entry name" value="XPG_N"/>
    <property type="match status" value="1"/>
</dbReference>
<evidence type="ECO:0000256" key="6">
    <source>
        <dbReference type="ARBA" id="ARBA00022759"/>
    </source>
</evidence>
<keyword evidence="10" id="KW-0234">DNA repair</keyword>
<feature type="region of interest" description="Disordered" evidence="13">
    <location>
        <begin position="1017"/>
        <end position="1050"/>
    </location>
</feature>
<dbReference type="InterPro" id="IPR006086">
    <property type="entry name" value="XPG-I_dom"/>
</dbReference>
<dbReference type="CDD" id="cd09904">
    <property type="entry name" value="H3TH_XPG"/>
    <property type="match status" value="1"/>
</dbReference>
<evidence type="ECO:0000259" key="15">
    <source>
        <dbReference type="SMART" id="SM00485"/>
    </source>
</evidence>
<organism evidence="16 17">
    <name type="scientific">Oldenlandia corymbosa var. corymbosa</name>
    <dbReference type="NCBI Taxonomy" id="529605"/>
    <lineage>
        <taxon>Eukaryota</taxon>
        <taxon>Viridiplantae</taxon>
        <taxon>Streptophyta</taxon>
        <taxon>Embryophyta</taxon>
        <taxon>Tracheophyta</taxon>
        <taxon>Spermatophyta</taxon>
        <taxon>Magnoliopsida</taxon>
        <taxon>eudicotyledons</taxon>
        <taxon>Gunneridae</taxon>
        <taxon>Pentapetalae</taxon>
        <taxon>asterids</taxon>
        <taxon>lamiids</taxon>
        <taxon>Gentianales</taxon>
        <taxon>Rubiaceae</taxon>
        <taxon>Rubioideae</taxon>
        <taxon>Spermacoceae</taxon>
        <taxon>Hedyotis-Oldenlandia complex</taxon>
        <taxon>Oldenlandia</taxon>
    </lineage>
</organism>
<dbReference type="SUPFAM" id="SSF47807">
    <property type="entry name" value="5' to 3' exonuclease, C-terminal subdomain"/>
    <property type="match status" value="1"/>
</dbReference>
<comment type="similarity">
    <text evidence="3">Belongs to the XPG/RAD2 endonuclease family. XPG subfamily.</text>
</comment>
<reference evidence="16" key="1">
    <citation type="submission" date="2023-03" db="EMBL/GenBank/DDBJ databases">
        <authorList>
            <person name="Julca I."/>
        </authorList>
    </citation>
    <scope>NUCLEOTIDE SEQUENCE</scope>
</reference>
<dbReference type="FunFam" id="1.10.150.20:FF:000050">
    <property type="entry name" value="DNA repair protein UVH3"/>
    <property type="match status" value="1"/>
</dbReference>
<dbReference type="InterPro" id="IPR008918">
    <property type="entry name" value="HhH2"/>
</dbReference>
<sequence length="1428" mass="157945">MGVHGLWDLLSPVGRRVSVETLAGKRLAIDASIWMIQFMKAMRDEKGEMVRNAHLLGFFRRICKLLYLRTKPVFIFDGGTPALKRRTVIARRRQRENAQAKIRKTAEKLLLNQLKKIRLQEVADHLENQRKSNVDKGKKIATEETDFVDKTSAATKSFVDCCNQEELDELLAASIAAEEQECFPVAESSSAHQIQTEDEDGYEDEEMILPAIEGKIDPAILAALPPSMQLDLLVQMRERLMAENRKKYQRVKKVPARFSELQIEAYLKTVAFRREIDEVQKSAAGRGVGGVQTSRIASEANREFIFSSNYDGDKSVLTSNGEASKNNDQSIAPIVNPFRSATDTVASLEKSSAVGISAEEPQKGLENDVETYLDERGRVRVSRMRAMGIRMTRDIQRNLDLMKEVEEERVEKTGNLRDQSAGHGATQDSASGEIQFSQASRERTPENGNNEETVLDAGTSIEISFEDTGQHELGSEDDDLFAQLVAGDPVMDFSLDDSLSKKQSVDSASDLEWEEAGKNKGGSSDIELEGNSNEANGMSLEQELEWVEGGIENEGNVLSNKEVKGNSLLANGRRTEQEFEREEGFGGNQEDISASTGCKKVFSKGSLEEEADFQEAIRRSLQDLDSRITLDDSNVVKKSISTAESVSLVVDARFTQKEGDLNHGEAPSRFVSIQHNDPVSEFQETINGAAIVVKGNSTRTSDPLEARHLGGSCGKMEVLPVNSQDDLGLQDTNQYMDAKCFTEQELSDLVSSKANGNSKVQPSYASGNDNMITSGDDQSKQATEPEEACEKYLVKDVNITQESAAEELHEFLSKEVEESFDKVTSSYDRKEEVEITRASLAEEMSILDEECKELGDMQRKLERTAESVNNEMFTECQELLQMFGLPYIIAPMEAEAQCAYMELVNLVDGVVTDDSDVFLFGARSVYKNIFDDRKYVETYFMKDIENELGLNREKLIRMAMLLGSDYTEGVSGIGIVNAIEVVNAFPEEDGLRKFREWIESPDPSILGKLDVQAGGSARQIEPQVSDMESCSSHKGVKGRASNGNASGSEDEVSKIKQTFMDKHRNVSKNWHIPPSFPSEAVVSAYNSPHVDKSTDPFSWGKPDHLVLRKLCWEKFGWSTQKADELLLPVLREYDKRETQLRLEAFYFNERFAKIRSKRIKKAVKGIAGNSDLVDDSAQVGSTKKKRRKVNKDDGDGVTPGKASQGKEFADASNEVIVSEKLHGKLSKKTRRKANPSSELAKSSSDDDICNDRGQDSQGSSREPSQVRRSGRPRKAVNYALNDIELDEPNQDDGNPNKENLAGKEPCADMPEAGYSAAVPSKIQAVGRTDPEFNVECTGLDESSHLNEAKQDKVTDQLSACPVADSLTESQLSGDYLTTGGGFCLDEDDTAENVQGLSTRSTSVEICDSDPSKGSGLKEDGSATRPIKV</sequence>
<dbReference type="InterPro" id="IPR001044">
    <property type="entry name" value="XPG/Rad2_eukaryotes"/>
</dbReference>
<evidence type="ECO:0000313" key="17">
    <source>
        <dbReference type="Proteomes" id="UP001161247"/>
    </source>
</evidence>
<feature type="region of interest" description="Disordered" evidence="13">
    <location>
        <begin position="1172"/>
        <end position="1311"/>
    </location>
</feature>
<dbReference type="Proteomes" id="UP001161247">
    <property type="component" value="Chromosome 6"/>
</dbReference>
<comment type="subcellular location">
    <subcellularLocation>
        <location evidence="2">Nucleus</location>
    </subcellularLocation>
</comment>
<dbReference type="GO" id="GO:0004520">
    <property type="term" value="F:DNA endonuclease activity"/>
    <property type="evidence" value="ECO:0007669"/>
    <property type="project" value="TreeGrafter"/>
</dbReference>
<evidence type="ECO:0000256" key="5">
    <source>
        <dbReference type="ARBA" id="ARBA00022723"/>
    </source>
</evidence>
<evidence type="ECO:0000259" key="14">
    <source>
        <dbReference type="SMART" id="SM00484"/>
    </source>
</evidence>
<dbReference type="InterPro" id="IPR029060">
    <property type="entry name" value="PIN-like_dom_sf"/>
</dbReference>
<keyword evidence="7" id="KW-0227">DNA damage</keyword>
<dbReference type="InterPro" id="IPR019974">
    <property type="entry name" value="XPG_CS"/>
</dbReference>
<evidence type="ECO:0000256" key="13">
    <source>
        <dbReference type="SAM" id="MobiDB-lite"/>
    </source>
</evidence>
<feature type="region of interest" description="Disordered" evidence="13">
    <location>
        <begin position="410"/>
        <end position="457"/>
    </location>
</feature>
<evidence type="ECO:0000256" key="7">
    <source>
        <dbReference type="ARBA" id="ARBA00022763"/>
    </source>
</evidence>
<feature type="region of interest" description="Disordered" evidence="13">
    <location>
        <begin position="495"/>
        <end position="535"/>
    </location>
</feature>
<dbReference type="FunFam" id="3.40.50.1010:FF:000031">
    <property type="entry name" value="DNA repair protein UVH3"/>
    <property type="match status" value="1"/>
</dbReference>
<dbReference type="PROSITE" id="PS00841">
    <property type="entry name" value="XPG_1"/>
    <property type="match status" value="1"/>
</dbReference>
<dbReference type="PRINTS" id="PR00853">
    <property type="entry name" value="XPGRADSUPER"/>
</dbReference>
<feature type="region of interest" description="Disordered" evidence="13">
    <location>
        <begin position="1401"/>
        <end position="1428"/>
    </location>
</feature>
<dbReference type="Pfam" id="PF00867">
    <property type="entry name" value="XPG_I"/>
    <property type="match status" value="1"/>
</dbReference>
<evidence type="ECO:0000256" key="10">
    <source>
        <dbReference type="ARBA" id="ARBA00023204"/>
    </source>
</evidence>
<dbReference type="Gene3D" id="3.40.50.1010">
    <property type="entry name" value="5'-nuclease"/>
    <property type="match status" value="2"/>
</dbReference>
<evidence type="ECO:0000256" key="2">
    <source>
        <dbReference type="ARBA" id="ARBA00004123"/>
    </source>
</evidence>
<dbReference type="GO" id="GO:0005634">
    <property type="term" value="C:nucleus"/>
    <property type="evidence" value="ECO:0007669"/>
    <property type="project" value="UniProtKB-SubCell"/>
</dbReference>
<evidence type="ECO:0000256" key="9">
    <source>
        <dbReference type="ARBA" id="ARBA00022842"/>
    </source>
</evidence>
<evidence type="ECO:0000313" key="16">
    <source>
        <dbReference type="EMBL" id="CAI9111074.1"/>
    </source>
</evidence>
<dbReference type="GO" id="GO:0006289">
    <property type="term" value="P:nucleotide-excision repair"/>
    <property type="evidence" value="ECO:0007669"/>
    <property type="project" value="InterPro"/>
</dbReference>
<keyword evidence="5" id="KW-0479">Metal-binding</keyword>
<evidence type="ECO:0000256" key="3">
    <source>
        <dbReference type="ARBA" id="ARBA00005283"/>
    </source>
</evidence>
<evidence type="ECO:0000256" key="12">
    <source>
        <dbReference type="SAM" id="Coils"/>
    </source>
</evidence>
<dbReference type="FunFam" id="3.40.50.1010:FF:000029">
    <property type="entry name" value="DNA repair protein UVH3"/>
    <property type="match status" value="1"/>
</dbReference>
<name>A0AAV1DW94_OLDCO</name>
<protein>
    <submittedName>
        <fullName evidence="16">OLC1v1011209C1</fullName>
    </submittedName>
</protein>
<keyword evidence="12" id="KW-0175">Coiled coil</keyword>
<dbReference type="PANTHER" id="PTHR16171">
    <property type="entry name" value="DNA REPAIR PROTEIN COMPLEMENTING XP-G CELLS-RELATED"/>
    <property type="match status" value="1"/>
</dbReference>
<evidence type="ECO:0000256" key="8">
    <source>
        <dbReference type="ARBA" id="ARBA00022801"/>
    </source>
</evidence>
<evidence type="ECO:0000256" key="1">
    <source>
        <dbReference type="ARBA" id="ARBA00001946"/>
    </source>
</evidence>
<dbReference type="Gene3D" id="1.10.150.20">
    <property type="entry name" value="5' to 3' exonuclease, C-terminal subdomain"/>
    <property type="match status" value="1"/>
</dbReference>
<dbReference type="GO" id="GO:0003697">
    <property type="term" value="F:single-stranded DNA binding"/>
    <property type="evidence" value="ECO:0007669"/>
    <property type="project" value="InterPro"/>
</dbReference>
<dbReference type="CDD" id="cd09868">
    <property type="entry name" value="PIN_XPG_RAD2"/>
    <property type="match status" value="2"/>
</dbReference>
<keyword evidence="8" id="KW-0378">Hydrolase</keyword>
<evidence type="ECO:0000256" key="11">
    <source>
        <dbReference type="ARBA" id="ARBA00023242"/>
    </source>
</evidence>
<dbReference type="EMBL" id="OX459123">
    <property type="protein sequence ID" value="CAI9111074.1"/>
    <property type="molecule type" value="Genomic_DNA"/>
</dbReference>
<feature type="domain" description="XPG N-terminal" evidence="15">
    <location>
        <begin position="1"/>
        <end position="98"/>
    </location>
</feature>
<feature type="region of interest" description="Disordered" evidence="13">
    <location>
        <begin position="753"/>
        <end position="785"/>
    </location>
</feature>
<feature type="compositionally biased region" description="Polar residues" evidence="13">
    <location>
        <begin position="1255"/>
        <end position="1267"/>
    </location>
</feature>
<dbReference type="GO" id="GO:0016788">
    <property type="term" value="F:hydrolase activity, acting on ester bonds"/>
    <property type="evidence" value="ECO:0007669"/>
    <property type="project" value="InterPro"/>
</dbReference>
<keyword evidence="11" id="KW-0539">Nucleus</keyword>
<keyword evidence="17" id="KW-1185">Reference proteome</keyword>
<feature type="compositionally biased region" description="Polar residues" evidence="13">
    <location>
        <begin position="426"/>
        <end position="439"/>
    </location>
</feature>
<dbReference type="GO" id="GO:0046872">
    <property type="term" value="F:metal ion binding"/>
    <property type="evidence" value="ECO:0007669"/>
    <property type="project" value="UniProtKB-KW"/>
</dbReference>
<dbReference type="PRINTS" id="PR00066">
    <property type="entry name" value="XRODRMPGMNTG"/>
</dbReference>
<feature type="coiled-coil region" evidence="12">
    <location>
        <begin position="830"/>
        <end position="871"/>
    </location>
</feature>
<accession>A0AAV1DW94</accession>
<keyword evidence="9" id="KW-0460">Magnesium</keyword>
<keyword evidence="4" id="KW-0540">Nuclease</keyword>
<proteinExistence type="inferred from homology"/>
<gene>
    <name evidence="16" type="ORF">OLC1_LOCUS18584</name>
</gene>
<dbReference type="InterPro" id="IPR006084">
    <property type="entry name" value="XPG/Rad2"/>
</dbReference>
<dbReference type="SMART" id="SM00279">
    <property type="entry name" value="HhH2"/>
    <property type="match status" value="1"/>
</dbReference>
<dbReference type="PANTHER" id="PTHR16171:SF7">
    <property type="entry name" value="DNA REPAIR PROTEIN RAD2"/>
    <property type="match status" value="1"/>
</dbReference>
<keyword evidence="6" id="KW-0255">Endonuclease</keyword>
<dbReference type="InterPro" id="IPR006085">
    <property type="entry name" value="XPG_DNA_repair_N"/>
</dbReference>
<feature type="compositionally biased region" description="Basic residues" evidence="13">
    <location>
        <begin position="1223"/>
        <end position="1233"/>
    </location>
</feature>
<dbReference type="SMART" id="SM00485">
    <property type="entry name" value="XPGN"/>
    <property type="match status" value="1"/>
</dbReference>
<dbReference type="SMART" id="SM00484">
    <property type="entry name" value="XPGI"/>
    <property type="match status" value="1"/>
</dbReference>
<dbReference type="PROSITE" id="PS00842">
    <property type="entry name" value="XPG_2"/>
    <property type="match status" value="1"/>
</dbReference>
<dbReference type="SUPFAM" id="SSF88723">
    <property type="entry name" value="PIN domain-like"/>
    <property type="match status" value="1"/>
</dbReference>